<dbReference type="EC" id="2.7.1.56" evidence="9"/>
<evidence type="ECO:0000313" key="9">
    <source>
        <dbReference type="EMBL" id="MET3943898.1"/>
    </source>
</evidence>
<keyword evidence="4 7" id="KW-0418">Kinase</keyword>
<reference evidence="9 10" key="1">
    <citation type="submission" date="2024-06" db="EMBL/GenBank/DDBJ databases">
        <title>Sequencing the genomes of 1000 actinobacteria strains.</title>
        <authorList>
            <person name="Klenk H.-P."/>
        </authorList>
    </citation>
    <scope>NUCLEOTIDE SEQUENCE [LARGE SCALE GENOMIC DNA]</scope>
    <source>
        <strain evidence="9 10">DSM 44265</strain>
    </source>
</reference>
<dbReference type="Gene3D" id="3.40.1190.20">
    <property type="match status" value="1"/>
</dbReference>
<protein>
    <submittedName>
        <fullName evidence="9">1-phosphofructokinase</fullName>
        <ecNumber evidence="9">2.7.1.56</ecNumber>
    </submittedName>
</protein>
<accession>A0ABV2NWF6</accession>
<organism evidence="9 10">
    <name type="scientific">Corynebacterium mucifaciens</name>
    <dbReference type="NCBI Taxonomy" id="57171"/>
    <lineage>
        <taxon>Bacteria</taxon>
        <taxon>Bacillati</taxon>
        <taxon>Actinomycetota</taxon>
        <taxon>Actinomycetes</taxon>
        <taxon>Mycobacteriales</taxon>
        <taxon>Corynebacteriaceae</taxon>
        <taxon>Corynebacterium</taxon>
    </lineage>
</organism>
<keyword evidence="5" id="KW-0067">ATP-binding</keyword>
<gene>
    <name evidence="9" type="ORF">JOF50_000697</name>
</gene>
<dbReference type="InterPro" id="IPR002139">
    <property type="entry name" value="Ribo/fructo_kinase"/>
</dbReference>
<evidence type="ECO:0000256" key="7">
    <source>
        <dbReference type="RuleBase" id="RU003704"/>
    </source>
</evidence>
<dbReference type="PANTHER" id="PTHR46566">
    <property type="entry name" value="1-PHOSPHOFRUCTOKINASE-RELATED"/>
    <property type="match status" value="1"/>
</dbReference>
<proteinExistence type="inferred from homology"/>
<keyword evidence="2 6" id="KW-0808">Transferase</keyword>
<evidence type="ECO:0000256" key="6">
    <source>
        <dbReference type="PIRNR" id="PIRNR000535"/>
    </source>
</evidence>
<dbReference type="InterPro" id="IPR029056">
    <property type="entry name" value="Ribokinase-like"/>
</dbReference>
<evidence type="ECO:0000256" key="5">
    <source>
        <dbReference type="ARBA" id="ARBA00022840"/>
    </source>
</evidence>
<dbReference type="SUPFAM" id="SSF53613">
    <property type="entry name" value="Ribokinase-like"/>
    <property type="match status" value="1"/>
</dbReference>
<evidence type="ECO:0000256" key="3">
    <source>
        <dbReference type="ARBA" id="ARBA00022741"/>
    </source>
</evidence>
<dbReference type="InterPro" id="IPR017583">
    <property type="entry name" value="Tagatose/fructose_Pkinase"/>
</dbReference>
<dbReference type="PROSITE" id="PS00584">
    <property type="entry name" value="PFKB_KINASES_2"/>
    <property type="match status" value="1"/>
</dbReference>
<evidence type="ECO:0000256" key="4">
    <source>
        <dbReference type="ARBA" id="ARBA00022777"/>
    </source>
</evidence>
<keyword evidence="10" id="KW-1185">Reference proteome</keyword>
<dbReference type="PANTHER" id="PTHR46566:SF5">
    <property type="entry name" value="1-PHOSPHOFRUCTOKINASE"/>
    <property type="match status" value="1"/>
</dbReference>
<sequence>MTYPPFSADCVRPIAKTHAIGHAKGVSSTKSTKRIVTVTPNPSIDATVHIPALRRGEVVRATATRKEAGGKGINVAHAAAMAGYDATAVAPCQQSDPFATAMRAVPVAFVPVHIASAVRTNTAITEDDGTTTKVNEAGSELSDAELDAVESALAQHCSGADAVALAGSLPPGAPTDWYASLVHTVRASATDAIVAVDTSDAPLLALGEHLPLAAPDVNKPNAFELAQLTDNDGRELEARAAAGDYAPVVSAGRDLVQRGIREVLVTLGSAGACLITAEAAWAATPPPTVVKSTVGAGDSSLAGYLTARIDGETLADCLRRAVAYGSAAAAKPQSRRKPPCPLRRRGVHSAMIRRIDKP</sequence>
<evidence type="ECO:0000259" key="8">
    <source>
        <dbReference type="Pfam" id="PF00294"/>
    </source>
</evidence>
<evidence type="ECO:0000256" key="1">
    <source>
        <dbReference type="ARBA" id="ARBA00010688"/>
    </source>
</evidence>
<dbReference type="CDD" id="cd01164">
    <property type="entry name" value="FruK_PfkB_like"/>
    <property type="match status" value="1"/>
</dbReference>
<keyword evidence="3" id="KW-0547">Nucleotide-binding</keyword>
<dbReference type="GO" id="GO:0008662">
    <property type="term" value="F:1-phosphofructokinase activity"/>
    <property type="evidence" value="ECO:0007669"/>
    <property type="project" value="UniProtKB-EC"/>
</dbReference>
<evidence type="ECO:0000256" key="2">
    <source>
        <dbReference type="ARBA" id="ARBA00022679"/>
    </source>
</evidence>
<dbReference type="PIRSF" id="PIRSF000535">
    <property type="entry name" value="1PFK/6PFK/LacC"/>
    <property type="match status" value="1"/>
</dbReference>
<feature type="domain" description="Carbohydrate kinase PfkB" evidence="8">
    <location>
        <begin position="53"/>
        <end position="335"/>
    </location>
</feature>
<dbReference type="Proteomes" id="UP001549139">
    <property type="component" value="Unassembled WGS sequence"/>
</dbReference>
<dbReference type="EMBL" id="JBEPNZ010000001">
    <property type="protein sequence ID" value="MET3943898.1"/>
    <property type="molecule type" value="Genomic_DNA"/>
</dbReference>
<dbReference type="PRINTS" id="PR00990">
    <property type="entry name" value="RIBOKINASE"/>
</dbReference>
<dbReference type="InterPro" id="IPR011611">
    <property type="entry name" value="PfkB_dom"/>
</dbReference>
<dbReference type="Pfam" id="PF00294">
    <property type="entry name" value="PfkB"/>
    <property type="match status" value="1"/>
</dbReference>
<dbReference type="NCBIfam" id="TIGR03168">
    <property type="entry name" value="1-PFK"/>
    <property type="match status" value="1"/>
</dbReference>
<comment type="caution">
    <text evidence="9">The sequence shown here is derived from an EMBL/GenBank/DDBJ whole genome shotgun (WGS) entry which is preliminary data.</text>
</comment>
<evidence type="ECO:0000313" key="10">
    <source>
        <dbReference type="Proteomes" id="UP001549139"/>
    </source>
</evidence>
<name>A0ABV2NWF6_9CORY</name>
<comment type="similarity">
    <text evidence="1 7">Belongs to the carbohydrate kinase PfkB family.</text>
</comment>
<dbReference type="InterPro" id="IPR002173">
    <property type="entry name" value="Carboh/pur_kinase_PfkB_CS"/>
</dbReference>